<dbReference type="GO" id="GO:0043953">
    <property type="term" value="P:protein transport by the Tat complex"/>
    <property type="evidence" value="ECO:0007669"/>
    <property type="project" value="TreeGrafter"/>
</dbReference>
<dbReference type="InterPro" id="IPR019820">
    <property type="entry name" value="Sec-indep_translocase_CS"/>
</dbReference>
<feature type="region of interest" description="Disordered" evidence="5">
    <location>
        <begin position="281"/>
        <end position="346"/>
    </location>
</feature>
<evidence type="ECO:0000256" key="5">
    <source>
        <dbReference type="SAM" id="MobiDB-lite"/>
    </source>
</evidence>
<keyword evidence="2 6" id="KW-0812">Transmembrane</keyword>
<dbReference type="GO" id="GO:0033281">
    <property type="term" value="C:TAT protein transport complex"/>
    <property type="evidence" value="ECO:0007669"/>
    <property type="project" value="TreeGrafter"/>
</dbReference>
<gene>
    <name evidence="7" type="ORF">MNBD_GAMMA06-1403</name>
</gene>
<feature type="transmembrane region" description="Helical" evidence="6">
    <location>
        <begin position="35"/>
        <end position="53"/>
    </location>
</feature>
<evidence type="ECO:0000256" key="2">
    <source>
        <dbReference type="ARBA" id="ARBA00022692"/>
    </source>
</evidence>
<dbReference type="NCBIfam" id="TIGR00945">
    <property type="entry name" value="tatC"/>
    <property type="match status" value="1"/>
</dbReference>
<dbReference type="PANTHER" id="PTHR30371:SF0">
    <property type="entry name" value="SEC-INDEPENDENT PROTEIN TRANSLOCASE PROTEIN TATC, CHLOROPLASTIC-RELATED"/>
    <property type="match status" value="1"/>
</dbReference>
<protein>
    <submittedName>
        <fullName evidence="7">Twin-arginine translocation protein TatC</fullName>
    </submittedName>
</protein>
<evidence type="ECO:0000256" key="3">
    <source>
        <dbReference type="ARBA" id="ARBA00022989"/>
    </source>
</evidence>
<sequence>MAEKNNKQTSDEQTPGAQQKEQSLMDHLVELRDRLLHMVLAILIVFISLFAFSEDIFSIAAEPLLNLMPEGTSMIATGVTSPFLVPFKLVLLLSVLFTIPYLLHQMWAFIAPGLYRHEKRMATPILISSVLLFYCGIAFAYFVIFPILFGFFIGIAPEGVAVMTDIGQYLDFIIAIFLAFGIAFEVPVATFLLIAAGVTSADKLANKRPFIIIGAFVIGMLLTPPDVISQSLLAIPIWLLFELGLLASRIFLKEKIADSEEENVIMENEDFTLIEETAVAKSGDIPPDDHDEEGNPLNDETLDDDEMEKLFDEAESEEEENNREDDDASDNESKENISEENKPDKK</sequence>
<dbReference type="Pfam" id="PF00902">
    <property type="entry name" value="TatC"/>
    <property type="match status" value="1"/>
</dbReference>
<evidence type="ECO:0000256" key="6">
    <source>
        <dbReference type="SAM" id="Phobius"/>
    </source>
</evidence>
<feature type="transmembrane region" description="Helical" evidence="6">
    <location>
        <begin position="233"/>
        <end position="252"/>
    </location>
</feature>
<dbReference type="GO" id="GO:0009977">
    <property type="term" value="F:proton motive force dependent protein transmembrane transporter activity"/>
    <property type="evidence" value="ECO:0007669"/>
    <property type="project" value="TreeGrafter"/>
</dbReference>
<dbReference type="PRINTS" id="PR01840">
    <property type="entry name" value="TATCFAMILY"/>
</dbReference>
<dbReference type="PROSITE" id="PS01218">
    <property type="entry name" value="TATC"/>
    <property type="match status" value="1"/>
</dbReference>
<evidence type="ECO:0000256" key="4">
    <source>
        <dbReference type="ARBA" id="ARBA00023136"/>
    </source>
</evidence>
<feature type="transmembrane region" description="Helical" evidence="6">
    <location>
        <begin position="172"/>
        <end position="198"/>
    </location>
</feature>
<keyword evidence="3 6" id="KW-1133">Transmembrane helix</keyword>
<feature type="compositionally biased region" description="Polar residues" evidence="5">
    <location>
        <begin position="11"/>
        <end position="20"/>
    </location>
</feature>
<feature type="compositionally biased region" description="Basic and acidic residues" evidence="5">
    <location>
        <begin position="1"/>
        <end position="10"/>
    </location>
</feature>
<dbReference type="InterPro" id="IPR002033">
    <property type="entry name" value="TatC"/>
</dbReference>
<keyword evidence="4 6" id="KW-0472">Membrane</keyword>
<dbReference type="HAMAP" id="MF_00902">
    <property type="entry name" value="TatC"/>
    <property type="match status" value="1"/>
</dbReference>
<evidence type="ECO:0000256" key="1">
    <source>
        <dbReference type="ARBA" id="ARBA00004141"/>
    </source>
</evidence>
<dbReference type="AlphaFoldDB" id="A0A3B0WR13"/>
<organism evidence="7">
    <name type="scientific">hydrothermal vent metagenome</name>
    <dbReference type="NCBI Taxonomy" id="652676"/>
    <lineage>
        <taxon>unclassified sequences</taxon>
        <taxon>metagenomes</taxon>
        <taxon>ecological metagenomes</taxon>
    </lineage>
</organism>
<feature type="transmembrane region" description="Helical" evidence="6">
    <location>
        <begin position="73"/>
        <end position="103"/>
    </location>
</feature>
<proteinExistence type="inferred from homology"/>
<feature type="compositionally biased region" description="Acidic residues" evidence="5">
    <location>
        <begin position="289"/>
        <end position="330"/>
    </location>
</feature>
<name>A0A3B0WR13_9ZZZZ</name>
<feature type="transmembrane region" description="Helical" evidence="6">
    <location>
        <begin position="210"/>
        <end position="227"/>
    </location>
</feature>
<feature type="compositionally biased region" description="Basic and acidic residues" evidence="5">
    <location>
        <begin position="331"/>
        <end position="346"/>
    </location>
</feature>
<comment type="subcellular location">
    <subcellularLocation>
        <location evidence="1">Membrane</location>
        <topology evidence="1">Multi-pass membrane protein</topology>
    </subcellularLocation>
</comment>
<dbReference type="PANTHER" id="PTHR30371">
    <property type="entry name" value="SEC-INDEPENDENT PROTEIN TRANSLOCASE PROTEIN TATC"/>
    <property type="match status" value="1"/>
</dbReference>
<dbReference type="GO" id="GO:0065002">
    <property type="term" value="P:intracellular protein transmembrane transport"/>
    <property type="evidence" value="ECO:0007669"/>
    <property type="project" value="TreeGrafter"/>
</dbReference>
<accession>A0A3B0WR13</accession>
<reference evidence="7" key="1">
    <citation type="submission" date="2018-06" db="EMBL/GenBank/DDBJ databases">
        <authorList>
            <person name="Zhirakovskaya E."/>
        </authorList>
    </citation>
    <scope>NUCLEOTIDE SEQUENCE</scope>
</reference>
<dbReference type="EMBL" id="UOFD01000082">
    <property type="protein sequence ID" value="VAW55040.1"/>
    <property type="molecule type" value="Genomic_DNA"/>
</dbReference>
<feature type="region of interest" description="Disordered" evidence="5">
    <location>
        <begin position="1"/>
        <end position="20"/>
    </location>
</feature>
<evidence type="ECO:0000313" key="7">
    <source>
        <dbReference type="EMBL" id="VAW55040.1"/>
    </source>
</evidence>
<feature type="transmembrane region" description="Helical" evidence="6">
    <location>
        <begin position="124"/>
        <end position="152"/>
    </location>
</feature>